<gene>
    <name evidence="3" type="ORF">E3N88_33608</name>
</gene>
<accession>A0A5N6MC71</accession>
<dbReference type="Pfam" id="PF00012">
    <property type="entry name" value="HSP70"/>
    <property type="match status" value="1"/>
</dbReference>
<dbReference type="PANTHER" id="PTHR19375">
    <property type="entry name" value="HEAT SHOCK PROTEIN 70KDA"/>
    <property type="match status" value="1"/>
</dbReference>
<name>A0A5N6MC71_9ASTR</name>
<reference evidence="3 4" key="1">
    <citation type="submission" date="2019-05" db="EMBL/GenBank/DDBJ databases">
        <title>Mikania micrantha, genome provides insights into the molecular mechanism of rapid growth.</title>
        <authorList>
            <person name="Liu B."/>
        </authorList>
    </citation>
    <scope>NUCLEOTIDE SEQUENCE [LARGE SCALE GENOMIC DNA]</scope>
    <source>
        <strain evidence="3">NLD-2019</strain>
        <tissue evidence="3">Leaf</tissue>
    </source>
</reference>
<dbReference type="Gene3D" id="3.30.420.40">
    <property type="match status" value="2"/>
</dbReference>
<keyword evidence="1" id="KW-0547">Nucleotide-binding</keyword>
<dbReference type="PROSITE" id="PS01036">
    <property type="entry name" value="HSP70_3"/>
    <property type="match status" value="1"/>
</dbReference>
<organism evidence="3 4">
    <name type="scientific">Mikania micrantha</name>
    <name type="common">bitter vine</name>
    <dbReference type="NCBI Taxonomy" id="192012"/>
    <lineage>
        <taxon>Eukaryota</taxon>
        <taxon>Viridiplantae</taxon>
        <taxon>Streptophyta</taxon>
        <taxon>Embryophyta</taxon>
        <taxon>Tracheophyta</taxon>
        <taxon>Spermatophyta</taxon>
        <taxon>Magnoliopsida</taxon>
        <taxon>eudicotyledons</taxon>
        <taxon>Gunneridae</taxon>
        <taxon>Pentapetalae</taxon>
        <taxon>asterids</taxon>
        <taxon>campanulids</taxon>
        <taxon>Asterales</taxon>
        <taxon>Asteraceae</taxon>
        <taxon>Asteroideae</taxon>
        <taxon>Heliantheae alliance</taxon>
        <taxon>Eupatorieae</taxon>
        <taxon>Mikania</taxon>
    </lineage>
</organism>
<comment type="caution">
    <text evidence="3">The sequence shown here is derived from an EMBL/GenBank/DDBJ whole genome shotgun (WGS) entry which is preliminary data.</text>
</comment>
<sequence length="202" mass="22691">MEKTDVNEVVLVGGSTRIPKVQELLQELFNGKDLSKRIHADEAVAYGASILAAISDGTMHVLVPRNTTMPTKKDGIFETCRDNQCVTDVIVYQGERVRAKDNNWLGTFSVAVPPAPKGQSKINVIFQIDANGILNCSGEELTTGLKKKMTVTNDKGRLSSQEIDKMLKDAEKYRLDDEQYKKKVTARNALEEYCWESWWYSV</sequence>
<dbReference type="GO" id="GO:0005524">
    <property type="term" value="F:ATP binding"/>
    <property type="evidence" value="ECO:0007669"/>
    <property type="project" value="UniProtKB-KW"/>
</dbReference>
<dbReference type="InterPro" id="IPR018181">
    <property type="entry name" value="Heat_shock_70_CS"/>
</dbReference>
<keyword evidence="2" id="KW-0067">ATP-binding</keyword>
<dbReference type="InterPro" id="IPR043129">
    <property type="entry name" value="ATPase_NBD"/>
</dbReference>
<dbReference type="Gene3D" id="2.60.34.10">
    <property type="entry name" value="Substrate Binding Domain Of DNAk, Chain A, domain 1"/>
    <property type="match status" value="1"/>
</dbReference>
<dbReference type="OrthoDB" id="3789372at2759"/>
<evidence type="ECO:0000256" key="1">
    <source>
        <dbReference type="ARBA" id="ARBA00022741"/>
    </source>
</evidence>
<dbReference type="GO" id="GO:0140662">
    <property type="term" value="F:ATP-dependent protein folding chaperone"/>
    <property type="evidence" value="ECO:0007669"/>
    <property type="project" value="InterPro"/>
</dbReference>
<evidence type="ECO:0000313" key="3">
    <source>
        <dbReference type="EMBL" id="KAD3338087.1"/>
    </source>
</evidence>
<dbReference type="EMBL" id="SZYD01000016">
    <property type="protein sequence ID" value="KAD3338087.1"/>
    <property type="molecule type" value="Genomic_DNA"/>
</dbReference>
<dbReference type="PRINTS" id="PR00301">
    <property type="entry name" value="HEATSHOCK70"/>
</dbReference>
<dbReference type="Proteomes" id="UP000326396">
    <property type="component" value="Linkage Group LG6"/>
</dbReference>
<evidence type="ECO:0000256" key="2">
    <source>
        <dbReference type="ARBA" id="ARBA00022840"/>
    </source>
</evidence>
<dbReference type="InterPro" id="IPR013126">
    <property type="entry name" value="Hsp_70_fam"/>
</dbReference>
<evidence type="ECO:0000313" key="4">
    <source>
        <dbReference type="Proteomes" id="UP000326396"/>
    </source>
</evidence>
<protein>
    <submittedName>
        <fullName evidence="3">Uncharacterized protein</fullName>
    </submittedName>
</protein>
<dbReference type="AlphaFoldDB" id="A0A5N6MC71"/>
<proteinExistence type="predicted"/>
<keyword evidence="4" id="KW-1185">Reference proteome</keyword>
<dbReference type="InterPro" id="IPR029047">
    <property type="entry name" value="HSP70_peptide-bd_sf"/>
</dbReference>
<dbReference type="SUPFAM" id="SSF100920">
    <property type="entry name" value="Heat shock protein 70kD (HSP70), peptide-binding domain"/>
    <property type="match status" value="1"/>
</dbReference>
<dbReference type="SUPFAM" id="SSF53067">
    <property type="entry name" value="Actin-like ATPase domain"/>
    <property type="match status" value="1"/>
</dbReference>